<dbReference type="AlphaFoldDB" id="A0A7M3SV16"/>
<evidence type="ECO:0000313" key="2">
    <source>
        <dbReference type="EMBL" id="GED96490.1"/>
    </source>
</evidence>
<comment type="caution">
    <text evidence="2">The sequence shown here is derived from an EMBL/GenBank/DDBJ whole genome shotgun (WGS) entry which is preliminary data.</text>
</comment>
<name>A0A7M3SV16_9ACTN</name>
<keyword evidence="3" id="KW-1185">Reference proteome</keyword>
<protein>
    <recommendedName>
        <fullName evidence="4">Secreted protein</fullName>
    </recommendedName>
</protein>
<keyword evidence="1" id="KW-0732">Signal</keyword>
<proteinExistence type="predicted"/>
<accession>A0A7M3SV16</accession>
<reference evidence="3" key="1">
    <citation type="submission" date="2019-06" db="EMBL/GenBank/DDBJ databases">
        <title>Gordonia isolated from sludge of a wastewater treatment plant.</title>
        <authorList>
            <person name="Tamura T."/>
            <person name="Aoyama K."/>
            <person name="Kang Y."/>
            <person name="Saito S."/>
            <person name="Akiyama N."/>
            <person name="Yazawa K."/>
            <person name="Gonoi T."/>
            <person name="Mikami Y."/>
        </authorList>
    </citation>
    <scope>NUCLEOTIDE SEQUENCE [LARGE SCALE GENOMIC DNA]</scope>
    <source>
        <strain evidence="3">NBRC 107697</strain>
    </source>
</reference>
<feature type="signal peptide" evidence="1">
    <location>
        <begin position="1"/>
        <end position="21"/>
    </location>
</feature>
<dbReference type="OrthoDB" id="9969554at2"/>
<organism evidence="2 3">
    <name type="scientific">Gordonia crocea</name>
    <dbReference type="NCBI Taxonomy" id="589162"/>
    <lineage>
        <taxon>Bacteria</taxon>
        <taxon>Bacillati</taxon>
        <taxon>Actinomycetota</taxon>
        <taxon>Actinomycetes</taxon>
        <taxon>Mycobacteriales</taxon>
        <taxon>Gordoniaceae</taxon>
        <taxon>Gordonia</taxon>
    </lineage>
</organism>
<gene>
    <name evidence="2" type="ORF">nbrc107697_05290</name>
</gene>
<feature type="chain" id="PRO_5039423338" description="Secreted protein" evidence="1">
    <location>
        <begin position="22"/>
        <end position="135"/>
    </location>
</feature>
<dbReference type="EMBL" id="BJOU01000001">
    <property type="protein sequence ID" value="GED96490.1"/>
    <property type="molecule type" value="Genomic_DNA"/>
</dbReference>
<evidence type="ECO:0000313" key="3">
    <source>
        <dbReference type="Proteomes" id="UP000444980"/>
    </source>
</evidence>
<dbReference type="RefSeq" id="WP_161925957.1">
    <property type="nucleotide sequence ID" value="NZ_BJOU01000001.1"/>
</dbReference>
<evidence type="ECO:0000256" key="1">
    <source>
        <dbReference type="SAM" id="SignalP"/>
    </source>
</evidence>
<dbReference type="Proteomes" id="UP000444980">
    <property type="component" value="Unassembled WGS sequence"/>
</dbReference>
<evidence type="ECO:0008006" key="4">
    <source>
        <dbReference type="Google" id="ProtNLM"/>
    </source>
</evidence>
<sequence>MKAPYSSRLHLSALFAAVAVAGGLAVAAPDAQAAPRAVFSSSHGQIVGTATGMRHVPKTCRLDRQVRVDVDGPLSTYSNDGGMVTAARGDTGGAQITLRSKRLPPGWYNTMLVCSYRDHGFDRPEVLQSGRVFNR</sequence>